<gene>
    <name evidence="3" type="primary">LOC101901647</name>
</gene>
<dbReference type="InterPro" id="IPR052144">
    <property type="entry name" value="piRNA_biogenesis_EXD1"/>
</dbReference>
<feature type="region of interest" description="Disordered" evidence="1">
    <location>
        <begin position="110"/>
        <end position="133"/>
    </location>
</feature>
<organism evidence="2 3">
    <name type="scientific">Musca domestica</name>
    <name type="common">House fly</name>
    <dbReference type="NCBI Taxonomy" id="7370"/>
    <lineage>
        <taxon>Eukaryota</taxon>
        <taxon>Metazoa</taxon>
        <taxon>Ecdysozoa</taxon>
        <taxon>Arthropoda</taxon>
        <taxon>Hexapoda</taxon>
        <taxon>Insecta</taxon>
        <taxon>Pterygota</taxon>
        <taxon>Neoptera</taxon>
        <taxon>Endopterygota</taxon>
        <taxon>Diptera</taxon>
        <taxon>Brachycera</taxon>
        <taxon>Muscomorpha</taxon>
        <taxon>Muscoidea</taxon>
        <taxon>Muscidae</taxon>
        <taxon>Musca</taxon>
    </lineage>
</organism>
<dbReference type="Proteomes" id="UP001652621">
    <property type="component" value="Unplaced"/>
</dbReference>
<evidence type="ECO:0000313" key="2">
    <source>
        <dbReference type="Proteomes" id="UP001652621"/>
    </source>
</evidence>
<reference evidence="3" key="1">
    <citation type="submission" date="2025-08" db="UniProtKB">
        <authorList>
            <consortium name="RefSeq"/>
        </authorList>
    </citation>
    <scope>IDENTIFICATION</scope>
    <source>
        <strain evidence="3">Aabys</strain>
        <tissue evidence="3">Whole body</tissue>
    </source>
</reference>
<dbReference type="SUPFAM" id="SSF53098">
    <property type="entry name" value="Ribonuclease H-like"/>
    <property type="match status" value="1"/>
</dbReference>
<dbReference type="RefSeq" id="XP_058985174.1">
    <property type="nucleotide sequence ID" value="XM_059129191.1"/>
</dbReference>
<accession>A0ABM3VHA6</accession>
<dbReference type="PANTHER" id="PTHR46628:SF1">
    <property type="entry name" value="PIRNA BIOGENESIS PROTEIN EXD1"/>
    <property type="match status" value="1"/>
</dbReference>
<evidence type="ECO:0000313" key="3">
    <source>
        <dbReference type="RefSeq" id="XP_058985174.1"/>
    </source>
</evidence>
<proteinExistence type="predicted"/>
<name>A0ABM3VHA6_MUSDO</name>
<protein>
    <submittedName>
        <fullName evidence="3">Protein Exd1 homolog</fullName>
    </submittedName>
</protein>
<feature type="compositionally biased region" description="Basic and acidic residues" evidence="1">
    <location>
        <begin position="121"/>
        <end position="133"/>
    </location>
</feature>
<evidence type="ECO:0000256" key="1">
    <source>
        <dbReference type="SAM" id="MobiDB-lite"/>
    </source>
</evidence>
<dbReference type="GeneID" id="101901647"/>
<dbReference type="PANTHER" id="PTHR46628">
    <property type="entry name" value="PIRNA BIOGENESIS PROTEIN EXD1"/>
    <property type="match status" value="1"/>
</dbReference>
<dbReference type="Gene3D" id="3.30.420.10">
    <property type="entry name" value="Ribonuclease H-like superfamily/Ribonuclease H"/>
    <property type="match status" value="1"/>
</dbReference>
<keyword evidence="2" id="KW-1185">Reference proteome</keyword>
<dbReference type="InterPro" id="IPR036397">
    <property type="entry name" value="RNaseH_sf"/>
</dbReference>
<dbReference type="InterPro" id="IPR012337">
    <property type="entry name" value="RNaseH-like_sf"/>
</dbReference>
<sequence length="400" mass="46236">MIAFCPLQLEHGNKMTSPSAIVNRLSLGQTLLIETNRELLMGTLSYINEKHLMLELDNARDVKTNFTYQSPQMLAYQQMKSIKIVADETAEDSSDMTTESDEIKQNVYKEEEIKLPNNKATSKEQRDHSVSSKEPCEGFSIQLSAMDFQLLQTQYDSLVYITQTDQKYHKAVADIRSQTMIGLLIDPLECARHRKTSLIAVATPNSIYLFDILSLGKVFKELRSILESSERPRKAMHYGNRFVDHFKHRHGLELSGIFDTFVAYCLVTDEKTNKSLEQTVQQVFNISNVYFKFDMEQNINTNPYVRPLSAAYRLRIAKLVAFQLKLYDHLLHEHMLRNFYKQCQKFSLTLVHNEDDYDVAQQLHSKSTLGHDHIQPDGNWKDVLASNFEFQSNDDDNNKN</sequence>